<feature type="transmembrane region" description="Helical" evidence="6">
    <location>
        <begin position="1111"/>
        <end position="1132"/>
    </location>
</feature>
<feature type="transmembrane region" description="Helical" evidence="6">
    <location>
        <begin position="757"/>
        <end position="774"/>
    </location>
</feature>
<evidence type="ECO:0000313" key="8">
    <source>
        <dbReference type="EMBL" id="MBA2224609.1"/>
    </source>
</evidence>
<accession>A0A7V8VAS0</accession>
<evidence type="ECO:0000256" key="5">
    <source>
        <dbReference type="ARBA" id="ARBA00023136"/>
    </source>
</evidence>
<dbReference type="RefSeq" id="WP_194536050.1">
    <property type="nucleotide sequence ID" value="NZ_JACEFB010000001.1"/>
</dbReference>
<feature type="transmembrane region" description="Helical" evidence="6">
    <location>
        <begin position="1031"/>
        <end position="1053"/>
    </location>
</feature>
<dbReference type="PANTHER" id="PTHR43738:SF2">
    <property type="entry name" value="ABC TRANSPORTER PERMEASE"/>
    <property type="match status" value="1"/>
</dbReference>
<keyword evidence="3 6" id="KW-0812">Transmembrane</keyword>
<dbReference type="EMBL" id="JACEFB010000001">
    <property type="protein sequence ID" value="MBA2224609.1"/>
    <property type="molecule type" value="Genomic_DNA"/>
</dbReference>
<evidence type="ECO:0000256" key="2">
    <source>
        <dbReference type="ARBA" id="ARBA00022475"/>
    </source>
</evidence>
<sequence>MAWYQLVIHGLLYHWRSYISLALVIAVACGVLTGALIIGDSLRQGLEELGQRRSAGVASVATLNRPLPIAIIDQLKDVVVPVLHTSGSITANNNFSAGIHIWGLDNHGESLFGLSEWTTLWGGRDHYIIISKRLADRLEVSQGQRISVSVERMSVMPRNILLARRSFDDSVITSTFTIAGIVPDESPASEFAISPQLDPPLNAYVPLRALVELLEDGEIVEPVANVLLSKDPNTHALTESIRRHLRLEHYGLRLRSTYRAQSWLWWNFQGYINIESDRMIFEDDIIHKIINIVNSSGYISEPTFIYLVESIKYDNYEIPYAIIAGVNPDAKPPLGPFHTIDGRTIQNDEIALLDWNNSPLKDLLPDKNIELTVTYYHPEVEGEGKLETKKLHFCGYIPMSGSGGDRYLTPLVRGITDQGTHPRDWDRPPQLTNAKVREKIRAGDVHDRFWQQYGPTPKAFVNIATARKLFSSRYGSTTSLRVATSDVQRIEHLLLDQLDPQMMGMGFKSLRQIISNASKGVELFGVLFLLFSLFIIISSLLLIILVYRLSVERRSSEIGILLSLGFNKYDTMCLLLTESFSISLLGSLCGLGLGIIYCFIVLEVWSLFWPNDDIKQIIKFHIEFKSFILGILITLSLGFLSQLWALRGLISIQIPQLLNGEQEQRDVVVTPRWRPAAILALVCLVGAGIFAFWSARASTPQDKTIGFFGAGFLLLVAGVAALYGFWLRGQRSAVQGSGWISLARLGWRNLARWPRRSLLTVGLLSAAVFLLVAVESFRRVPDPDIWNISSGSGGFNLICECDVPLYNPLQQGPGRLDLETQLQSAYGGSSEDERFKDAIKLLNRIEIEMLRLRDGDDASCGNLYQTQRPRVLGVSQQFIYRGGFRFSRTLAETEAEQNNPWLLLLRTLDNGEVPIFCEQDTAQWKFFTDVGGKIILDGDNGTQIVCRLMGTFVNSPFPGELVMADEYFRHLFPRTEGYRFLLIRTAPEDEPFARQVIENGLRHHGARVVRTSERLSRAAGIIGAYLTTFQVLGTLGLLLGIGGQGIVILRNLWERIGEFALLRAMGYRWTHLRWLIFLEHAFLLASGVLLGTVAASLAVMPQLWASGTIPWTNLAILLFGIVTCGFAVAYWGSRSVLRLPLLTALRNK</sequence>
<feature type="transmembrane region" description="Helical" evidence="6">
    <location>
        <begin position="582"/>
        <end position="607"/>
    </location>
</feature>
<dbReference type="InterPro" id="IPR051125">
    <property type="entry name" value="ABC-4/HrtB_transporter"/>
</dbReference>
<protein>
    <submittedName>
        <fullName evidence="8">FtsX-like permease family protein</fullName>
    </submittedName>
</protein>
<keyword evidence="9" id="KW-1185">Reference proteome</keyword>
<comment type="subcellular location">
    <subcellularLocation>
        <location evidence="1">Cell membrane</location>
        <topology evidence="1">Multi-pass membrane protein</topology>
    </subcellularLocation>
</comment>
<reference evidence="8 9" key="1">
    <citation type="submission" date="2020-07" db="EMBL/GenBank/DDBJ databases">
        <title>Thermogemmata thermophila gen. nov., sp. nov., a novel moderate thermophilic planctomycete from a Kamchatka hot spring.</title>
        <authorList>
            <person name="Elcheninov A.G."/>
            <person name="Podosokorskaya O.A."/>
            <person name="Kovaleva O.L."/>
            <person name="Novikov A."/>
            <person name="Bonch-Osmolovskaya E.A."/>
            <person name="Toshchakov S.V."/>
            <person name="Kublanov I.V."/>
        </authorList>
    </citation>
    <scope>NUCLEOTIDE SEQUENCE [LARGE SCALE GENOMIC DNA]</scope>
    <source>
        <strain evidence="8 9">2918</strain>
    </source>
</reference>
<feature type="transmembrane region" description="Helical" evidence="6">
    <location>
        <begin position="1074"/>
        <end position="1099"/>
    </location>
</feature>
<proteinExistence type="predicted"/>
<evidence type="ECO:0000256" key="1">
    <source>
        <dbReference type="ARBA" id="ARBA00004651"/>
    </source>
</evidence>
<name>A0A7V8VAS0_9BACT</name>
<gene>
    <name evidence="8" type="ORF">H0921_00355</name>
</gene>
<evidence type="ECO:0000256" key="4">
    <source>
        <dbReference type="ARBA" id="ARBA00022989"/>
    </source>
</evidence>
<evidence type="ECO:0000256" key="3">
    <source>
        <dbReference type="ARBA" id="ARBA00022692"/>
    </source>
</evidence>
<dbReference type="AlphaFoldDB" id="A0A7V8VAS0"/>
<evidence type="ECO:0000313" key="9">
    <source>
        <dbReference type="Proteomes" id="UP000542342"/>
    </source>
</evidence>
<feature type="transmembrane region" description="Helical" evidence="6">
    <location>
        <begin position="627"/>
        <end position="646"/>
    </location>
</feature>
<feature type="transmembrane region" description="Helical" evidence="6">
    <location>
        <begin position="705"/>
        <end position="726"/>
    </location>
</feature>
<evidence type="ECO:0000256" key="6">
    <source>
        <dbReference type="SAM" id="Phobius"/>
    </source>
</evidence>
<dbReference type="InterPro" id="IPR003838">
    <property type="entry name" value="ABC3_permease_C"/>
</dbReference>
<comment type="caution">
    <text evidence="8">The sequence shown here is derived from an EMBL/GenBank/DDBJ whole genome shotgun (WGS) entry which is preliminary data.</text>
</comment>
<feature type="transmembrane region" description="Helical" evidence="6">
    <location>
        <begin position="675"/>
        <end position="693"/>
    </location>
</feature>
<feature type="transmembrane region" description="Helical" evidence="6">
    <location>
        <begin position="523"/>
        <end position="547"/>
    </location>
</feature>
<dbReference type="Proteomes" id="UP000542342">
    <property type="component" value="Unassembled WGS sequence"/>
</dbReference>
<keyword evidence="5 6" id="KW-0472">Membrane</keyword>
<feature type="domain" description="ABC3 transporter permease C-terminal" evidence="7">
    <location>
        <begin position="1032"/>
        <end position="1139"/>
    </location>
</feature>
<dbReference type="Pfam" id="PF02687">
    <property type="entry name" value="FtsX"/>
    <property type="match status" value="2"/>
</dbReference>
<dbReference type="GO" id="GO:0005886">
    <property type="term" value="C:plasma membrane"/>
    <property type="evidence" value="ECO:0007669"/>
    <property type="project" value="UniProtKB-SubCell"/>
</dbReference>
<keyword evidence="4 6" id="KW-1133">Transmembrane helix</keyword>
<organism evidence="8 9">
    <name type="scientific">Thermogemmata fonticola</name>
    <dbReference type="NCBI Taxonomy" id="2755323"/>
    <lineage>
        <taxon>Bacteria</taxon>
        <taxon>Pseudomonadati</taxon>
        <taxon>Planctomycetota</taxon>
        <taxon>Planctomycetia</taxon>
        <taxon>Gemmatales</taxon>
        <taxon>Gemmataceae</taxon>
        <taxon>Thermogemmata</taxon>
    </lineage>
</organism>
<dbReference type="PANTHER" id="PTHR43738">
    <property type="entry name" value="ABC TRANSPORTER, MEMBRANE PROTEIN"/>
    <property type="match status" value="1"/>
</dbReference>
<evidence type="ECO:0000259" key="7">
    <source>
        <dbReference type="Pfam" id="PF02687"/>
    </source>
</evidence>
<feature type="transmembrane region" description="Helical" evidence="6">
    <location>
        <begin position="18"/>
        <end position="38"/>
    </location>
</feature>
<keyword evidence="2" id="KW-1003">Cell membrane</keyword>
<feature type="domain" description="ABC3 transporter permease C-terminal" evidence="7">
    <location>
        <begin position="530"/>
        <end position="653"/>
    </location>
</feature>